<keyword evidence="5 11" id="KW-0812">Transmembrane</keyword>
<keyword evidence="7 11" id="KW-1133">Transmembrane helix</keyword>
<dbReference type="InterPro" id="IPR026612">
    <property type="entry name" value="STRA6-like"/>
</dbReference>
<feature type="transmembrane region" description="Helical" evidence="11">
    <location>
        <begin position="418"/>
        <end position="445"/>
    </location>
</feature>
<dbReference type="AlphaFoldDB" id="A4IHV6"/>
<feature type="transmembrane region" description="Helical" evidence="11">
    <location>
        <begin position="347"/>
        <end position="372"/>
    </location>
</feature>
<evidence type="ECO:0000256" key="8">
    <source>
        <dbReference type="ARBA" id="ARBA00023072"/>
    </source>
</evidence>
<dbReference type="Pfam" id="PF14752">
    <property type="entry name" value="RBP_receptor"/>
    <property type="match status" value="1"/>
</dbReference>
<evidence type="ECO:0000313" key="12">
    <source>
        <dbReference type="EMBL" id="AAI35712.1"/>
    </source>
</evidence>
<keyword evidence="9 11" id="KW-0472">Membrane</keyword>
<evidence type="ECO:0000256" key="5">
    <source>
        <dbReference type="ARBA" id="ARBA00022692"/>
    </source>
</evidence>
<keyword evidence="6" id="KW-0845">Vitamin A</keyword>
<evidence type="ECO:0000256" key="6">
    <source>
        <dbReference type="ARBA" id="ARBA00022893"/>
    </source>
</evidence>
<feature type="transmembrane region" description="Helical" evidence="11">
    <location>
        <begin position="465"/>
        <end position="485"/>
    </location>
</feature>
<evidence type="ECO:0000256" key="1">
    <source>
        <dbReference type="ARBA" id="ARBA00004651"/>
    </source>
</evidence>
<reference evidence="12" key="1">
    <citation type="submission" date="2007-03" db="EMBL/GenBank/DDBJ databases">
        <authorList>
            <consortium name="NIH - Xenopus Gene Collection (XGC) project"/>
        </authorList>
    </citation>
    <scope>NUCLEOTIDE SEQUENCE [LARGE SCALE MRNA]</scope>
    <source>
        <tissue evidence="12">Whole embryo</tissue>
    </source>
</reference>
<dbReference type="GO" id="GO:0016918">
    <property type="term" value="F:retinal binding"/>
    <property type="evidence" value="ECO:0007669"/>
    <property type="project" value="UniProtKB-KW"/>
</dbReference>
<keyword evidence="4" id="KW-1003">Cell membrane</keyword>
<comment type="subcellular location">
    <subcellularLocation>
        <location evidence="1">Cell membrane</location>
        <topology evidence="1">Multi-pass membrane protein</topology>
    </subcellularLocation>
</comment>
<name>A4IHV6_XENTR</name>
<evidence type="ECO:0000256" key="7">
    <source>
        <dbReference type="ARBA" id="ARBA00022989"/>
    </source>
</evidence>
<proteinExistence type="evidence at transcript level"/>
<evidence type="ECO:0000256" key="2">
    <source>
        <dbReference type="ARBA" id="ARBA00014411"/>
    </source>
</evidence>
<sequence>TEVSTMSIEQLQGSLEPQQADYDDWYIDEPQEPTVNPDDIIPECVPTLSYGLYHLILAPLSLLTMLLLSFLIRRRKLCKSCCWGVPGLLSPLNLLEDSGNRWIPCAVFGFLFSCLWRLLLDPTTLNFITELGGPRQDLWKILALFYYPALCYPLLACQSVQRTVGYLLGTLLSWLHCGALIWQTAECPQTPQFYRYYSLLSALPQIFCLILLSAAYPAMVMHSLRRRSHTEQMSDKNNYLQYLKNVLRRKNSNSSKESGGFGSQVSQIICSYIYPQNTGFHLSLRSILAVTASIVSGYQVALVLLVVFLPTVMKMRQAVDADFLLMLAGFGVTVDEDKSRAVAYIAYYIWAVEVCYTAALVLACALTVTMLLRSLVKHRWALQSLCSGQASLVFLQSCSIRPTPMALSSWMSHISYQVAVTCFGLIIQHVLLFLCNLVVAFLIIIPIIYGKFQIILHILENTWPIWLLLVLAALLQHLCTHFLFLERSLAQIDNRRSLFLLTFLLLPVNALRGLLLSLLRLLVSTIFNVTHFCRLDVSLLQHSVQGWDPAYRNYCHFLMLEVNECHPLVRAFCLLLGPSKEKQADLEEGIQLMPPDGKPQKGGRSHLARIRWSLAYTLIHNPSLLSHRASICTNGAATKRPT</sequence>
<evidence type="ECO:0000256" key="10">
    <source>
        <dbReference type="ARBA" id="ARBA00023170"/>
    </source>
</evidence>
<keyword evidence="10" id="KW-0675">Receptor</keyword>
<evidence type="ECO:0000256" key="3">
    <source>
        <dbReference type="ARBA" id="ARBA00022448"/>
    </source>
</evidence>
<protein>
    <recommendedName>
        <fullName evidence="2">Receptor for retinol uptake STRA6</fullName>
    </recommendedName>
</protein>
<dbReference type="GO" id="GO:0019841">
    <property type="term" value="F:retinol binding"/>
    <property type="evidence" value="ECO:0007669"/>
    <property type="project" value="UniProtKB-KW"/>
</dbReference>
<dbReference type="GO" id="GO:0034632">
    <property type="term" value="F:retinol transmembrane transporter activity"/>
    <property type="evidence" value="ECO:0007669"/>
    <property type="project" value="InterPro"/>
</dbReference>
<dbReference type="GO" id="GO:0038023">
    <property type="term" value="F:signaling receptor activity"/>
    <property type="evidence" value="ECO:0007669"/>
    <property type="project" value="InterPro"/>
</dbReference>
<accession>A4IHV6</accession>
<evidence type="ECO:0000256" key="11">
    <source>
        <dbReference type="SAM" id="Phobius"/>
    </source>
</evidence>
<keyword evidence="8" id="KW-0683">Retinol-binding</keyword>
<feature type="transmembrane region" description="Helical" evidence="11">
    <location>
        <begin position="287"/>
        <end position="309"/>
    </location>
</feature>
<keyword evidence="3" id="KW-0813">Transport</keyword>
<evidence type="ECO:0000256" key="4">
    <source>
        <dbReference type="ARBA" id="ARBA00022475"/>
    </source>
</evidence>
<feature type="transmembrane region" description="Helical" evidence="11">
    <location>
        <begin position="202"/>
        <end position="224"/>
    </location>
</feature>
<organism evidence="12">
    <name type="scientific">Xenopus tropicalis</name>
    <name type="common">Western clawed frog</name>
    <name type="synonym">Silurana tropicalis</name>
    <dbReference type="NCBI Taxonomy" id="8364"/>
    <lineage>
        <taxon>Eukaryota</taxon>
        <taxon>Metazoa</taxon>
        <taxon>Chordata</taxon>
        <taxon>Craniata</taxon>
        <taxon>Vertebrata</taxon>
        <taxon>Euteleostomi</taxon>
        <taxon>Amphibia</taxon>
        <taxon>Batrachia</taxon>
        <taxon>Anura</taxon>
        <taxon>Pipoidea</taxon>
        <taxon>Pipidae</taxon>
        <taxon>Xenopodinae</taxon>
        <taxon>Xenopus</taxon>
        <taxon>Silurana</taxon>
    </lineage>
</organism>
<evidence type="ECO:0000256" key="9">
    <source>
        <dbReference type="ARBA" id="ARBA00023136"/>
    </source>
</evidence>
<feature type="transmembrane region" description="Helical" evidence="11">
    <location>
        <begin position="497"/>
        <end position="523"/>
    </location>
</feature>
<feature type="non-terminal residue" evidence="12">
    <location>
        <position position="1"/>
    </location>
</feature>
<dbReference type="EMBL" id="BC135711">
    <property type="protein sequence ID" value="AAI35712.1"/>
    <property type="molecule type" value="mRNA"/>
</dbReference>
<dbReference type="GO" id="GO:0005886">
    <property type="term" value="C:plasma membrane"/>
    <property type="evidence" value="ECO:0007669"/>
    <property type="project" value="UniProtKB-SubCell"/>
</dbReference>
<dbReference type="PANTHER" id="PTHR21444">
    <property type="entry name" value="COILED-COIL DOMAIN-CONTAINING PROTEIN 180"/>
    <property type="match status" value="1"/>
</dbReference>
<gene>
    <name evidence="12" type="primary">stra6</name>
</gene>
<feature type="transmembrane region" description="Helical" evidence="11">
    <location>
        <begin position="52"/>
        <end position="72"/>
    </location>
</feature>
<dbReference type="PANTHER" id="PTHR21444:SF16">
    <property type="entry name" value="RECEPTOR FOR RETINOL UPTAKE STRA6"/>
    <property type="match status" value="1"/>
</dbReference>